<evidence type="ECO:0000313" key="1">
    <source>
        <dbReference type="EMBL" id="TQR82871.1"/>
    </source>
</evidence>
<sequence length="209" mass="23567">MTWLSALATVLVPVVSVVSTATVAIWTKRIDVRSKRDDREHALLLDFEQRAGEEKKVALKTLLSATMRVRRGAEPLAGAHQTVEQRRSEAIEELYELRGRLGLDDGVAEVLIYAAEPVRQLTELLLDEWDRQFRDHGYSLTQLDTCKQQLVAPCDDQQEWNALKSEEAAWLRRLGEESDLDVDALLTLCDRTIAAARKDLRGGFGVEPQ</sequence>
<organism evidence="1 2">
    <name type="scientific">Mycolicibacterium hodleri</name>
    <dbReference type="NCBI Taxonomy" id="49897"/>
    <lineage>
        <taxon>Bacteria</taxon>
        <taxon>Bacillati</taxon>
        <taxon>Actinomycetota</taxon>
        <taxon>Actinomycetes</taxon>
        <taxon>Mycobacteriales</taxon>
        <taxon>Mycobacteriaceae</taxon>
        <taxon>Mycolicibacterium</taxon>
    </lineage>
</organism>
<dbReference type="Proteomes" id="UP000315759">
    <property type="component" value="Unassembled WGS sequence"/>
</dbReference>
<proteinExistence type="predicted"/>
<dbReference type="AlphaFoldDB" id="A0A544VSB0"/>
<keyword evidence="2" id="KW-1185">Reference proteome</keyword>
<reference evidence="1 2" key="1">
    <citation type="submission" date="2018-10" db="EMBL/GenBank/DDBJ databases">
        <title>Draft genome of Mycobacterium hodleri strain B.</title>
        <authorList>
            <person name="Amande T.J."/>
            <person name="Mcgenity T.J."/>
        </authorList>
    </citation>
    <scope>NUCLEOTIDE SEQUENCE [LARGE SCALE GENOMIC DNA]</scope>
    <source>
        <strain evidence="1 2">B</strain>
    </source>
</reference>
<protein>
    <submittedName>
        <fullName evidence="1">Uncharacterized protein</fullName>
    </submittedName>
</protein>
<dbReference type="RefSeq" id="WP_142555578.1">
    <property type="nucleotide sequence ID" value="NZ_VIFX01000057.1"/>
</dbReference>
<comment type="caution">
    <text evidence="1">The sequence shown here is derived from an EMBL/GenBank/DDBJ whole genome shotgun (WGS) entry which is preliminary data.</text>
</comment>
<dbReference type="EMBL" id="VIFX01000057">
    <property type="protein sequence ID" value="TQR82871.1"/>
    <property type="molecule type" value="Genomic_DNA"/>
</dbReference>
<evidence type="ECO:0000313" key="2">
    <source>
        <dbReference type="Proteomes" id="UP000315759"/>
    </source>
</evidence>
<gene>
    <name evidence="1" type="ORF">D8S82_29990</name>
</gene>
<name>A0A544VSB0_9MYCO</name>
<accession>A0A544VSB0</accession>